<keyword evidence="1" id="KW-0472">Membrane</keyword>
<dbReference type="AlphaFoldDB" id="A0A7Y9DJ99"/>
<gene>
    <name evidence="2" type="ORF">BJ968_000042</name>
</gene>
<feature type="transmembrane region" description="Helical" evidence="1">
    <location>
        <begin position="139"/>
        <end position="159"/>
    </location>
</feature>
<evidence type="ECO:0000313" key="2">
    <source>
        <dbReference type="EMBL" id="NYD20502.1"/>
    </source>
</evidence>
<accession>A0A7Y9DJ99</accession>
<feature type="transmembrane region" description="Helical" evidence="1">
    <location>
        <begin position="55"/>
        <end position="73"/>
    </location>
</feature>
<name>A0A7Y9DJ99_9ACTN</name>
<feature type="transmembrane region" description="Helical" evidence="1">
    <location>
        <begin position="191"/>
        <end position="212"/>
    </location>
</feature>
<comment type="caution">
    <text evidence="2">The sequence shown here is derived from an EMBL/GenBank/DDBJ whole genome shotgun (WGS) entry which is preliminary data.</text>
</comment>
<evidence type="ECO:0000313" key="3">
    <source>
        <dbReference type="Proteomes" id="UP000521922"/>
    </source>
</evidence>
<evidence type="ECO:0000256" key="1">
    <source>
        <dbReference type="SAM" id="Phobius"/>
    </source>
</evidence>
<keyword evidence="1" id="KW-1133">Transmembrane helix</keyword>
<proteinExistence type="predicted"/>
<reference evidence="2 3" key="1">
    <citation type="submission" date="2020-07" db="EMBL/GenBank/DDBJ databases">
        <title>Sequencing the genomes of 1000 actinobacteria strains.</title>
        <authorList>
            <person name="Klenk H.-P."/>
        </authorList>
    </citation>
    <scope>NUCLEOTIDE SEQUENCE [LARGE SCALE GENOMIC DNA]</scope>
    <source>
        <strain evidence="2 3">DSM 7487</strain>
    </source>
</reference>
<dbReference type="Proteomes" id="UP000521922">
    <property type="component" value="Unassembled WGS sequence"/>
</dbReference>
<keyword evidence="3" id="KW-1185">Reference proteome</keyword>
<evidence type="ECO:0008006" key="4">
    <source>
        <dbReference type="Google" id="ProtNLM"/>
    </source>
</evidence>
<protein>
    <recommendedName>
        <fullName evidence="4">DUF4386 domain-containing protein</fullName>
    </recommendedName>
</protein>
<organism evidence="2 3">
    <name type="scientific">Kineococcus aurantiacus</name>
    <dbReference type="NCBI Taxonomy" id="37633"/>
    <lineage>
        <taxon>Bacteria</taxon>
        <taxon>Bacillati</taxon>
        <taxon>Actinomycetota</taxon>
        <taxon>Actinomycetes</taxon>
        <taxon>Kineosporiales</taxon>
        <taxon>Kineosporiaceae</taxon>
        <taxon>Kineococcus</taxon>
    </lineage>
</organism>
<feature type="transmembrane region" description="Helical" evidence="1">
    <location>
        <begin position="166"/>
        <end position="185"/>
    </location>
</feature>
<sequence>MSLPVDRPLVRTRLAGVCLVVGAVLLAATGALDPSMPGDSSGDLLTYAVAEQGRWTAWSLTLAAAGLVLLPAVSALGRAVRGRGSALSVTGACLAGAGMVGMVLVGTSEADVPVLAGSQLPVPAEVVSVAERMAGGPGLGIAFLLMLPGYYLGVPVLLWGLRRARLLATWVPLVGTAGVIGSWFATEAGDVWELLFRCVVALALTATSPVLLRGAAPQPAPRSVLARNVTA</sequence>
<feature type="transmembrane region" description="Helical" evidence="1">
    <location>
        <begin position="85"/>
        <end position="105"/>
    </location>
</feature>
<dbReference type="RefSeq" id="WP_179748183.1">
    <property type="nucleotide sequence ID" value="NZ_BAAAGN010000002.1"/>
</dbReference>
<dbReference type="EMBL" id="JACCBB010000001">
    <property type="protein sequence ID" value="NYD20502.1"/>
    <property type="molecule type" value="Genomic_DNA"/>
</dbReference>
<keyword evidence="1" id="KW-0812">Transmembrane</keyword>